<feature type="transmembrane region" description="Helical" evidence="1">
    <location>
        <begin position="259"/>
        <end position="280"/>
    </location>
</feature>
<gene>
    <name evidence="3" type="ORF">FHS94_001309</name>
</gene>
<feature type="transmembrane region" description="Helical" evidence="1">
    <location>
        <begin position="157"/>
        <end position="179"/>
    </location>
</feature>
<keyword evidence="1" id="KW-1133">Transmembrane helix</keyword>
<feature type="transmembrane region" description="Helical" evidence="1">
    <location>
        <begin position="199"/>
        <end position="215"/>
    </location>
</feature>
<dbReference type="Proteomes" id="UP000546200">
    <property type="component" value="Unassembled WGS sequence"/>
</dbReference>
<feature type="domain" description="Acyltransferase 3" evidence="2">
    <location>
        <begin position="10"/>
        <end position="344"/>
    </location>
</feature>
<accession>A0A7W9BCG4</accession>
<dbReference type="EMBL" id="JACIJK010000003">
    <property type="protein sequence ID" value="MBB5714478.1"/>
    <property type="molecule type" value="Genomic_DNA"/>
</dbReference>
<feature type="transmembrane region" description="Helical" evidence="1">
    <location>
        <begin position="78"/>
        <end position="103"/>
    </location>
</feature>
<protein>
    <submittedName>
        <fullName evidence="3">Glucan biosynthesis protein C</fullName>
        <ecNumber evidence="3">2.1.-.-</ecNumber>
    </submittedName>
</protein>
<sequence>MDENRPERIVGLDAWRAVLMLFGIAYHGTMLRPESPFLKFVTLASQSCRMALFFALSGFLSALALQRHASRSWFLDRVVSLGTVTAFGLAVICPLTALAAFIAPEQIRIPTCFPQWYHVWFMVALLLYTPAAFLVHRLDHKHRLIATWESDVRSMRYAQPLLLFVIPLISLCLMQLSMALVTRLTPPQLWYPLQQLRPTFGYLPLFLLGFVAARAPRLLRALTGSPVLPVLIIAGVTVAYLAWHVLWAVQAPPADRATIGAALGGIGSAICPPAALVLLMRSALEIRRIPATLDRLAQASFTIYLVHLPIELAINGLFAWVGWSELGEWAIAVAATLLISLAIHERVVRRSPLLRLLFNGVLPRRTATRGQQSAVVEERRAAA</sequence>
<keyword evidence="1" id="KW-0812">Transmembrane</keyword>
<dbReference type="EC" id="2.1.-.-" evidence="3"/>
<keyword evidence="4" id="KW-1185">Reference proteome</keyword>
<dbReference type="AlphaFoldDB" id="A0A7W9BCG4"/>
<dbReference type="Pfam" id="PF01757">
    <property type="entry name" value="Acyl_transf_3"/>
    <property type="match status" value="1"/>
</dbReference>
<dbReference type="InterPro" id="IPR002656">
    <property type="entry name" value="Acyl_transf_3_dom"/>
</dbReference>
<evidence type="ECO:0000256" key="1">
    <source>
        <dbReference type="SAM" id="Phobius"/>
    </source>
</evidence>
<keyword evidence="1" id="KW-0472">Membrane</keyword>
<feature type="transmembrane region" description="Helical" evidence="1">
    <location>
        <begin position="49"/>
        <end position="66"/>
    </location>
</feature>
<feature type="transmembrane region" description="Helical" evidence="1">
    <location>
        <begin position="12"/>
        <end position="29"/>
    </location>
</feature>
<proteinExistence type="predicted"/>
<evidence type="ECO:0000313" key="4">
    <source>
        <dbReference type="Proteomes" id="UP000546200"/>
    </source>
</evidence>
<feature type="transmembrane region" description="Helical" evidence="1">
    <location>
        <begin position="329"/>
        <end position="348"/>
    </location>
</feature>
<comment type="caution">
    <text evidence="3">The sequence shown here is derived from an EMBL/GenBank/DDBJ whole genome shotgun (WGS) entry which is preliminary data.</text>
</comment>
<dbReference type="RefSeq" id="WP_184055806.1">
    <property type="nucleotide sequence ID" value="NZ_JACIJK010000003.1"/>
</dbReference>
<dbReference type="PANTHER" id="PTHR36927">
    <property type="entry name" value="BLR4337 PROTEIN"/>
    <property type="match status" value="1"/>
</dbReference>
<dbReference type="InterPro" id="IPR050623">
    <property type="entry name" value="Glucan_succinyl_AcylTrfase"/>
</dbReference>
<name>A0A7W9BCG4_9SPHN</name>
<feature type="transmembrane region" description="Helical" evidence="1">
    <location>
        <begin position="301"/>
        <end position="323"/>
    </location>
</feature>
<feature type="transmembrane region" description="Helical" evidence="1">
    <location>
        <begin position="115"/>
        <end position="136"/>
    </location>
</feature>
<evidence type="ECO:0000259" key="2">
    <source>
        <dbReference type="Pfam" id="PF01757"/>
    </source>
</evidence>
<reference evidence="3 4" key="1">
    <citation type="submission" date="2020-08" db="EMBL/GenBank/DDBJ databases">
        <title>Genomic Encyclopedia of Type Strains, Phase IV (KMG-IV): sequencing the most valuable type-strain genomes for metagenomic binning, comparative biology and taxonomic classification.</title>
        <authorList>
            <person name="Goeker M."/>
        </authorList>
    </citation>
    <scope>NUCLEOTIDE SEQUENCE [LARGE SCALE GENOMIC DNA]</scope>
    <source>
        <strain evidence="3 4">DSM 100044</strain>
    </source>
</reference>
<keyword evidence="3" id="KW-0808">Transferase</keyword>
<organism evidence="3 4">
    <name type="scientific">Sphingomonas aerophila</name>
    <dbReference type="NCBI Taxonomy" id="1344948"/>
    <lineage>
        <taxon>Bacteria</taxon>
        <taxon>Pseudomonadati</taxon>
        <taxon>Pseudomonadota</taxon>
        <taxon>Alphaproteobacteria</taxon>
        <taxon>Sphingomonadales</taxon>
        <taxon>Sphingomonadaceae</taxon>
        <taxon>Sphingomonas</taxon>
    </lineage>
</organism>
<dbReference type="GO" id="GO:0016747">
    <property type="term" value="F:acyltransferase activity, transferring groups other than amino-acyl groups"/>
    <property type="evidence" value="ECO:0007669"/>
    <property type="project" value="InterPro"/>
</dbReference>
<feature type="transmembrane region" description="Helical" evidence="1">
    <location>
        <begin position="227"/>
        <end position="247"/>
    </location>
</feature>
<dbReference type="PANTHER" id="PTHR36927:SF1">
    <property type="entry name" value="MDO-LIKE PROTEIN"/>
    <property type="match status" value="1"/>
</dbReference>
<evidence type="ECO:0000313" key="3">
    <source>
        <dbReference type="EMBL" id="MBB5714478.1"/>
    </source>
</evidence>